<dbReference type="Proteomes" id="UP000287023">
    <property type="component" value="Unassembled WGS sequence"/>
</dbReference>
<comment type="caution">
    <text evidence="4">The sequence shown here is derived from an EMBL/GenBank/DDBJ whole genome shotgun (WGS) entry which is preliminary data.</text>
</comment>
<dbReference type="InterPro" id="IPR032710">
    <property type="entry name" value="NTF2-like_dom_sf"/>
</dbReference>
<protein>
    <recommendedName>
        <fullName evidence="2">UPF0225 protein ELY38_15820</fullName>
    </recommendedName>
</protein>
<dbReference type="HAMAP" id="MF_00612">
    <property type="entry name" value="UPF0225"/>
    <property type="match status" value="1"/>
</dbReference>
<evidence type="ECO:0000256" key="2">
    <source>
        <dbReference type="HAMAP-Rule" id="MF_00612"/>
    </source>
</evidence>
<dbReference type="PANTHER" id="PTHR33747:SF1">
    <property type="entry name" value="ADENYLATE CYCLASE-ASSOCIATED CAP C-TERMINAL DOMAIN-CONTAINING PROTEIN"/>
    <property type="match status" value="1"/>
</dbReference>
<dbReference type="InterPro" id="IPR048469">
    <property type="entry name" value="YchJ-like_M"/>
</dbReference>
<dbReference type="AlphaFoldDB" id="A0A433KII6"/>
<dbReference type="OrthoDB" id="21421at2"/>
<proteinExistence type="inferred from homology"/>
<evidence type="ECO:0000313" key="4">
    <source>
        <dbReference type="EMBL" id="RUR29042.1"/>
    </source>
</evidence>
<gene>
    <name evidence="4" type="ORF">ELY38_15820</name>
</gene>
<feature type="domain" description="YchJ-like middle NTF2-like" evidence="3">
    <location>
        <begin position="32"/>
        <end position="130"/>
    </location>
</feature>
<dbReference type="InterPro" id="IPR004027">
    <property type="entry name" value="SEC_C_motif"/>
</dbReference>
<comment type="similarity">
    <text evidence="1 2">Belongs to the UPF0225 family.</text>
</comment>
<evidence type="ECO:0000259" key="3">
    <source>
        <dbReference type="Pfam" id="PF17775"/>
    </source>
</evidence>
<dbReference type="SUPFAM" id="SSF103642">
    <property type="entry name" value="Sec-C motif"/>
    <property type="match status" value="1"/>
</dbReference>
<evidence type="ECO:0000313" key="5">
    <source>
        <dbReference type="Proteomes" id="UP000287023"/>
    </source>
</evidence>
<dbReference type="Pfam" id="PF02810">
    <property type="entry name" value="SEC-C"/>
    <property type="match status" value="1"/>
</dbReference>
<dbReference type="PANTHER" id="PTHR33747">
    <property type="entry name" value="UPF0225 PROTEIN SCO1677"/>
    <property type="match status" value="1"/>
</dbReference>
<name>A0A433KII6_9GAMM</name>
<dbReference type="SUPFAM" id="SSF54427">
    <property type="entry name" value="NTF2-like"/>
    <property type="match status" value="1"/>
</dbReference>
<keyword evidence="5" id="KW-1185">Reference proteome</keyword>
<dbReference type="InterPro" id="IPR023006">
    <property type="entry name" value="YchJ-like"/>
</dbReference>
<reference evidence="4 5" key="1">
    <citation type="submission" date="2018-12" db="EMBL/GenBank/DDBJ databases">
        <title>three novel Halomonas strain isolated from plants.</title>
        <authorList>
            <person name="Sun C."/>
        </authorList>
    </citation>
    <scope>NUCLEOTIDE SEQUENCE [LARGE SCALE GENOMIC DNA]</scope>
    <source>
        <strain evidence="4 5">JCM 18142</strain>
    </source>
</reference>
<accession>A0A433KII6</accession>
<dbReference type="Gene3D" id="3.10.450.50">
    <property type="match status" value="1"/>
</dbReference>
<dbReference type="Pfam" id="PF17775">
    <property type="entry name" value="YchJ_M-like"/>
    <property type="match status" value="1"/>
</dbReference>
<sequence>MMSLMEKSCPCGTGLPTELCCGRYHHGEPAPTPEALMRSRYSAFVLGLTDYLLATWHISTRPVELLPDPHTQWKGLSIIKEAPDLQKTPSQADIGYIHFRAYFKERARWHRLEENSRFVFEQRRWWYIDGTPEVMRLKPRRNDPCFCGSSRKLKLCCKE</sequence>
<evidence type="ECO:0000256" key="1">
    <source>
        <dbReference type="ARBA" id="ARBA00010839"/>
    </source>
</evidence>
<organism evidence="4 5">
    <name type="scientific">Vreelandella nanhaiensis</name>
    <dbReference type="NCBI Taxonomy" id="1258546"/>
    <lineage>
        <taxon>Bacteria</taxon>
        <taxon>Pseudomonadati</taxon>
        <taxon>Pseudomonadota</taxon>
        <taxon>Gammaproteobacteria</taxon>
        <taxon>Oceanospirillales</taxon>
        <taxon>Halomonadaceae</taxon>
        <taxon>Vreelandella</taxon>
    </lineage>
</organism>
<dbReference type="EMBL" id="RZHF01000025">
    <property type="protein sequence ID" value="RUR29042.1"/>
    <property type="molecule type" value="Genomic_DNA"/>
</dbReference>